<proteinExistence type="predicted"/>
<dbReference type="EMBL" id="JACCJC010000028">
    <property type="protein sequence ID" value="KAF6234725.1"/>
    <property type="molecule type" value="Genomic_DNA"/>
</dbReference>
<evidence type="ECO:0000313" key="2">
    <source>
        <dbReference type="EMBL" id="KAF6231616.1"/>
    </source>
</evidence>
<organism evidence="3 4">
    <name type="scientific">Letharia columbiana</name>
    <dbReference type="NCBI Taxonomy" id="112416"/>
    <lineage>
        <taxon>Eukaryota</taxon>
        <taxon>Fungi</taxon>
        <taxon>Dikarya</taxon>
        <taxon>Ascomycota</taxon>
        <taxon>Pezizomycotina</taxon>
        <taxon>Lecanoromycetes</taxon>
        <taxon>OSLEUM clade</taxon>
        <taxon>Lecanoromycetidae</taxon>
        <taxon>Lecanorales</taxon>
        <taxon>Lecanorineae</taxon>
        <taxon>Parmeliaceae</taxon>
        <taxon>Letharia</taxon>
    </lineage>
</organism>
<gene>
    <name evidence="3" type="ORF">HO173_006945</name>
    <name evidence="2" type="ORF">HO173_010148</name>
</gene>
<evidence type="ECO:0000313" key="4">
    <source>
        <dbReference type="Proteomes" id="UP000578531"/>
    </source>
</evidence>
<dbReference type="Proteomes" id="UP000578531">
    <property type="component" value="Unassembled WGS sequence"/>
</dbReference>
<reference evidence="3" key="2">
    <citation type="submission" date="2020-05" db="EMBL/GenBank/DDBJ databases">
        <authorList>
            <person name="Mckenzie S.K."/>
            <person name="Walston R.F."/>
            <person name="Allen J.L."/>
        </authorList>
    </citation>
    <scope>NUCLEOTIDE SEQUENCE</scope>
    <source>
        <strain evidence="3">WasteWater2</strain>
    </source>
</reference>
<dbReference type="AlphaFoldDB" id="A0A8H6FU50"/>
<dbReference type="RefSeq" id="XP_037164115.1">
    <property type="nucleotide sequence ID" value="XM_037308851.1"/>
</dbReference>
<name>A0A8H6FU50_9LECA</name>
<dbReference type="Pfam" id="PF00583">
    <property type="entry name" value="Acetyltransf_1"/>
    <property type="match status" value="1"/>
</dbReference>
<feature type="domain" description="N-acetyltransferase" evidence="1">
    <location>
        <begin position="182"/>
        <end position="238"/>
    </location>
</feature>
<dbReference type="InterPro" id="IPR000182">
    <property type="entry name" value="GNAT_dom"/>
</dbReference>
<sequence>MPLRMSPASQSDASRIAAIHMAAFGTNAMLLAQFPTPTVRERLQVCIAAKALADIRDPKTAVLVVRDDESGNGEVVSFAKWSLPVREGETYVEAPWVWPEGTDLEVLDRWTGVVEGAKERVVGEGACYRKLVYNIHAIYVMLGSQFPVYGGSIGRQKIFLLMRLSAPIPFLANCLSPQSSVAHPTLGLTFIGTDPLHERRGAASLLLQWGLRQSKQDNVPAYLESTVDAGSLYERHGFASAENISMVLAGREGESVIYEEVCFIFRPGATSDAMKSHTQSAN</sequence>
<evidence type="ECO:0000313" key="3">
    <source>
        <dbReference type="EMBL" id="KAF6234725.1"/>
    </source>
</evidence>
<evidence type="ECO:0000259" key="1">
    <source>
        <dbReference type="Pfam" id="PF00583"/>
    </source>
</evidence>
<dbReference type="InterPro" id="IPR016181">
    <property type="entry name" value="Acyl_CoA_acyltransferase"/>
</dbReference>
<dbReference type="EMBL" id="JACCJC010000055">
    <property type="protein sequence ID" value="KAF6231616.1"/>
    <property type="molecule type" value="Genomic_DNA"/>
</dbReference>
<protein>
    <recommendedName>
        <fullName evidence="1">N-acetyltransferase domain-containing protein</fullName>
    </recommendedName>
</protein>
<comment type="caution">
    <text evidence="3">The sequence shown here is derived from an EMBL/GenBank/DDBJ whole genome shotgun (WGS) entry which is preliminary data.</text>
</comment>
<dbReference type="Gene3D" id="3.40.630.30">
    <property type="match status" value="1"/>
</dbReference>
<dbReference type="OrthoDB" id="2115692at2759"/>
<dbReference type="SUPFAM" id="SSF55729">
    <property type="entry name" value="Acyl-CoA N-acyltransferases (Nat)"/>
    <property type="match status" value="1"/>
</dbReference>
<reference evidence="3 4" key="1">
    <citation type="journal article" date="2020" name="Genomics">
        <title>Complete, high-quality genomes from long-read metagenomic sequencing of two wolf lichen thalli reveals enigmatic genome architecture.</title>
        <authorList>
            <person name="McKenzie S.K."/>
            <person name="Walston R.F."/>
            <person name="Allen J.L."/>
        </authorList>
    </citation>
    <scope>NUCLEOTIDE SEQUENCE [LARGE SCALE GENOMIC DNA]</scope>
    <source>
        <strain evidence="3">WasteWater2</strain>
    </source>
</reference>
<dbReference type="GO" id="GO:0016747">
    <property type="term" value="F:acyltransferase activity, transferring groups other than amino-acyl groups"/>
    <property type="evidence" value="ECO:0007669"/>
    <property type="project" value="InterPro"/>
</dbReference>
<dbReference type="InterPro" id="IPR052523">
    <property type="entry name" value="Trichothecene_AcTrans"/>
</dbReference>
<dbReference type="PANTHER" id="PTHR42791:SF2">
    <property type="entry name" value="N-ACETYLTRANSFERASE DOMAIN-CONTAINING PROTEIN"/>
    <property type="match status" value="1"/>
</dbReference>
<keyword evidence="4" id="KW-1185">Reference proteome</keyword>
<dbReference type="GeneID" id="59288603"/>
<dbReference type="PANTHER" id="PTHR42791">
    <property type="entry name" value="GNAT FAMILY ACETYLTRANSFERASE"/>
    <property type="match status" value="1"/>
</dbReference>
<accession>A0A8H6FU50</accession>